<dbReference type="EMBL" id="CP020809">
    <property type="protein sequence ID" value="ART71188.1"/>
    <property type="molecule type" value="Genomic_DNA"/>
</dbReference>
<keyword evidence="7 9" id="KW-0503">Monooxygenase</keyword>
<gene>
    <name evidence="10" type="ORF">BTO20_23960</name>
</gene>
<dbReference type="InterPro" id="IPR001128">
    <property type="entry name" value="Cyt_P450"/>
</dbReference>
<evidence type="ECO:0000256" key="5">
    <source>
        <dbReference type="ARBA" id="ARBA00023002"/>
    </source>
</evidence>
<dbReference type="PRINTS" id="PR00385">
    <property type="entry name" value="P450"/>
</dbReference>
<keyword evidence="3 8" id="KW-0349">Heme</keyword>
<evidence type="ECO:0000256" key="3">
    <source>
        <dbReference type="ARBA" id="ARBA00022617"/>
    </source>
</evidence>
<comment type="cofactor">
    <cofactor evidence="1 8">
        <name>heme</name>
        <dbReference type="ChEBI" id="CHEBI:30413"/>
    </cofactor>
</comment>
<dbReference type="PROSITE" id="PS00086">
    <property type="entry name" value="CYTOCHROME_P450"/>
    <property type="match status" value="1"/>
</dbReference>
<keyword evidence="11" id="KW-1185">Reference proteome</keyword>
<dbReference type="GO" id="GO:0005506">
    <property type="term" value="F:iron ion binding"/>
    <property type="evidence" value="ECO:0007669"/>
    <property type="project" value="InterPro"/>
</dbReference>
<evidence type="ECO:0000256" key="2">
    <source>
        <dbReference type="ARBA" id="ARBA00010617"/>
    </source>
</evidence>
<protein>
    <submittedName>
        <fullName evidence="10">Cytochrome P450</fullName>
    </submittedName>
</protein>
<evidence type="ECO:0000313" key="10">
    <source>
        <dbReference type="EMBL" id="ART71188.1"/>
    </source>
</evidence>
<organism evidence="10 11">
    <name type="scientific">Mycobacterium dioxanotrophicus</name>
    <dbReference type="NCBI Taxonomy" id="482462"/>
    <lineage>
        <taxon>Bacteria</taxon>
        <taxon>Bacillati</taxon>
        <taxon>Actinomycetota</taxon>
        <taxon>Actinomycetes</taxon>
        <taxon>Mycobacteriales</taxon>
        <taxon>Mycobacteriaceae</taxon>
        <taxon>Mycobacterium</taxon>
    </lineage>
</organism>
<evidence type="ECO:0000313" key="11">
    <source>
        <dbReference type="Proteomes" id="UP000195331"/>
    </source>
</evidence>
<dbReference type="InterPro" id="IPR036396">
    <property type="entry name" value="Cyt_P450_sf"/>
</dbReference>
<dbReference type="KEGG" id="mdx:BTO20_23960"/>
<dbReference type="RefSeq" id="WP_087078588.1">
    <property type="nucleotide sequence ID" value="NZ_CP020809.1"/>
</dbReference>
<keyword evidence="6 8" id="KW-0408">Iron</keyword>
<evidence type="ECO:0000256" key="6">
    <source>
        <dbReference type="ARBA" id="ARBA00023004"/>
    </source>
</evidence>
<dbReference type="InterPro" id="IPR017972">
    <property type="entry name" value="Cyt_P450_CS"/>
</dbReference>
<evidence type="ECO:0000256" key="9">
    <source>
        <dbReference type="RuleBase" id="RU000461"/>
    </source>
</evidence>
<dbReference type="OrthoDB" id="9764248at2"/>
<dbReference type="InterPro" id="IPR002403">
    <property type="entry name" value="Cyt_P450_E_grp-IV"/>
</dbReference>
<evidence type="ECO:0000256" key="1">
    <source>
        <dbReference type="ARBA" id="ARBA00001971"/>
    </source>
</evidence>
<dbReference type="GO" id="GO:0004497">
    <property type="term" value="F:monooxygenase activity"/>
    <property type="evidence" value="ECO:0007669"/>
    <property type="project" value="UniProtKB-KW"/>
</dbReference>
<reference evidence="10 11" key="1">
    <citation type="submission" date="2017-04" db="EMBL/GenBank/DDBJ databases">
        <title>Whole Genome Sequence of 1,4-Dioxane Degrading Bacterium Mycobacterium dioxanotrophicus PH-06.</title>
        <authorList>
            <person name="He Y."/>
        </authorList>
    </citation>
    <scope>NUCLEOTIDE SEQUENCE [LARGE SCALE GENOMIC DNA]</scope>
    <source>
        <strain evidence="10 11">PH-06</strain>
    </source>
</reference>
<dbReference type="PRINTS" id="PR00465">
    <property type="entry name" value="EP450IV"/>
</dbReference>
<dbReference type="GO" id="GO:0020037">
    <property type="term" value="F:heme binding"/>
    <property type="evidence" value="ECO:0007669"/>
    <property type="project" value="InterPro"/>
</dbReference>
<dbReference type="AlphaFoldDB" id="A0A1Y0C7H4"/>
<dbReference type="GO" id="GO:0016125">
    <property type="term" value="P:sterol metabolic process"/>
    <property type="evidence" value="ECO:0007669"/>
    <property type="project" value="TreeGrafter"/>
</dbReference>
<dbReference type="CDD" id="cd11045">
    <property type="entry name" value="CYP136-like"/>
    <property type="match status" value="1"/>
</dbReference>
<dbReference type="SUPFAM" id="SSF48264">
    <property type="entry name" value="Cytochrome P450"/>
    <property type="match status" value="1"/>
</dbReference>
<dbReference type="Gene3D" id="1.10.630.10">
    <property type="entry name" value="Cytochrome P450"/>
    <property type="match status" value="1"/>
</dbReference>
<dbReference type="GO" id="GO:0016705">
    <property type="term" value="F:oxidoreductase activity, acting on paired donors, with incorporation or reduction of molecular oxygen"/>
    <property type="evidence" value="ECO:0007669"/>
    <property type="project" value="InterPro"/>
</dbReference>
<evidence type="ECO:0000256" key="8">
    <source>
        <dbReference type="PIRSR" id="PIRSR602403-1"/>
    </source>
</evidence>
<name>A0A1Y0C7H4_9MYCO</name>
<sequence>MATISTPHYLLDQAKRRFTPTPNTLPGMAAVEKRLKEKDWDQFVFSEPPAGSGLKAIMGDSGLPIIGHMIEIFRGGPEFILDMYRKHGPLYFADSPALSAVMALGPDATQAVFSNRNKDFSQRAWDPVIGPFFEGGLMLLDFDEHMFHRRIMQEAFTRTRLTGYVSHIDSVATQVLANDWVADDARFLFHPAVKELTLDIASEVFMGHPAGTDRKLVTTINQAFTTTTRAGNAVVRTPVPPLAWWRGIQARKTLEDYFSSSIGEKRRSESTDMFSVLCHAQDEDGQSFTDDQIVSHMIFLMMAAHDTSTSTMTTMAYHLAANPQWQDELRAESDRIGDGPLDIEALEKLETYDLVINESLRMMTPLPFNFRQAVRDTDLLGYFIPAGTNVVTWPSINHLMPELWTDPKRFDPARFAEPRNEHKKHRYAFAPFGGGAHKCIGMVFGQLEIKTVMHRLLRRYRLELAHPGYTPRYDYGGMPVPIDGMPIVLRPVR</sequence>
<proteinExistence type="inferred from homology"/>
<dbReference type="PANTHER" id="PTHR24286:SF24">
    <property type="entry name" value="LANOSTEROL 14-ALPHA DEMETHYLASE"/>
    <property type="match status" value="1"/>
</dbReference>
<accession>A0A1Y0C7H4</accession>
<comment type="similarity">
    <text evidence="2 9">Belongs to the cytochrome P450 family.</text>
</comment>
<evidence type="ECO:0000256" key="4">
    <source>
        <dbReference type="ARBA" id="ARBA00022723"/>
    </source>
</evidence>
<dbReference type="Pfam" id="PF00067">
    <property type="entry name" value="p450"/>
    <property type="match status" value="1"/>
</dbReference>
<dbReference type="PANTHER" id="PTHR24286">
    <property type="entry name" value="CYTOCHROME P450 26"/>
    <property type="match status" value="1"/>
</dbReference>
<keyword evidence="4 8" id="KW-0479">Metal-binding</keyword>
<feature type="binding site" description="axial binding residue" evidence="8">
    <location>
        <position position="439"/>
    </location>
    <ligand>
        <name>heme</name>
        <dbReference type="ChEBI" id="CHEBI:30413"/>
    </ligand>
    <ligandPart>
        <name>Fe</name>
        <dbReference type="ChEBI" id="CHEBI:18248"/>
    </ligandPart>
</feature>
<keyword evidence="5 9" id="KW-0560">Oxidoreductase</keyword>
<dbReference type="Proteomes" id="UP000195331">
    <property type="component" value="Chromosome"/>
</dbReference>
<evidence type="ECO:0000256" key="7">
    <source>
        <dbReference type="ARBA" id="ARBA00023033"/>
    </source>
</evidence>